<accession>A0ABS9VCL9</accession>
<dbReference type="EMBL" id="JAKZGO010000008">
    <property type="protein sequence ID" value="MCH7414118.1"/>
    <property type="molecule type" value="Genomic_DNA"/>
</dbReference>
<dbReference type="Proteomes" id="UP001165430">
    <property type="component" value="Unassembled WGS sequence"/>
</dbReference>
<proteinExistence type="predicted"/>
<dbReference type="PROSITE" id="PS51257">
    <property type="entry name" value="PROKAR_LIPOPROTEIN"/>
    <property type="match status" value="1"/>
</dbReference>
<name>A0ABS9VCL9_9BACT</name>
<keyword evidence="2" id="KW-1185">Reference proteome</keyword>
<dbReference type="RefSeq" id="WP_241412425.1">
    <property type="nucleotide sequence ID" value="NZ_JAKZGO010000008.1"/>
</dbReference>
<comment type="caution">
    <text evidence="1">The sequence shown here is derived from an EMBL/GenBank/DDBJ whole genome shotgun (WGS) entry which is preliminary data.</text>
</comment>
<evidence type="ECO:0000313" key="2">
    <source>
        <dbReference type="Proteomes" id="UP001165430"/>
    </source>
</evidence>
<dbReference type="Pfam" id="PF13970">
    <property type="entry name" value="DUF4221"/>
    <property type="match status" value="1"/>
</dbReference>
<organism evidence="1 2">
    <name type="scientific">Belliella alkalica</name>
    <dbReference type="NCBI Taxonomy" id="1730871"/>
    <lineage>
        <taxon>Bacteria</taxon>
        <taxon>Pseudomonadati</taxon>
        <taxon>Bacteroidota</taxon>
        <taxon>Cytophagia</taxon>
        <taxon>Cytophagales</taxon>
        <taxon>Cyclobacteriaceae</taxon>
        <taxon>Belliella</taxon>
    </lineage>
</organism>
<protein>
    <submittedName>
        <fullName evidence="1">DUF4221 domain-containing protein</fullName>
    </submittedName>
</protein>
<gene>
    <name evidence="1" type="ORF">MM213_11515</name>
</gene>
<sequence>MKHTKTLSLLFLIILYSCGQKGTDDIQLTFSYKLDTVMIDSKGKNLDLTGYITNSDLNLEESTIYLFNKFDHAIDEVNLDELEYVRSFPYDKEGPNGTSHINYIYALADDLFFIKGSVKSGVFDKNGNLLKGVDWSKVNEGDDFQMFRNELVLEFTDSMNVFALPFNLDRSMCLDVLSVNTLTKKRIEIDSEKAYQNNILEFDDDGRYYFLDPMVYLTSENGYVMVSHDFSHEIYIFNAAGELVKKVTYEPTLTPKSVKQVDKKGIVSVDILQNTYQGFLEQVKFSPPVWDKVNNRYLRLSSQRIFMDTKAEDAFLPQLKEIKVFLTVFDEDFNLISEGEVPELNSESVKYFAKDGKLWVCQSFSDELGFLVFEF</sequence>
<dbReference type="InterPro" id="IPR025316">
    <property type="entry name" value="DUF4221"/>
</dbReference>
<evidence type="ECO:0000313" key="1">
    <source>
        <dbReference type="EMBL" id="MCH7414118.1"/>
    </source>
</evidence>
<reference evidence="1" key="1">
    <citation type="submission" date="2022-03" db="EMBL/GenBank/DDBJ databases">
        <title>De novo assembled genomes of Belliella spp. (Cyclobacteriaceae) strains.</title>
        <authorList>
            <person name="Szabo A."/>
            <person name="Korponai K."/>
            <person name="Felfoldi T."/>
        </authorList>
    </citation>
    <scope>NUCLEOTIDE SEQUENCE</scope>
    <source>
        <strain evidence="1">DSM 111903</strain>
    </source>
</reference>